<feature type="chain" id="PRO_5042087617" evidence="1">
    <location>
        <begin position="25"/>
        <end position="205"/>
    </location>
</feature>
<dbReference type="Proteomes" id="UP001219525">
    <property type="component" value="Unassembled WGS sequence"/>
</dbReference>
<evidence type="ECO:0000256" key="1">
    <source>
        <dbReference type="SAM" id="SignalP"/>
    </source>
</evidence>
<organism evidence="2 3">
    <name type="scientific">Mycena pura</name>
    <dbReference type="NCBI Taxonomy" id="153505"/>
    <lineage>
        <taxon>Eukaryota</taxon>
        <taxon>Fungi</taxon>
        <taxon>Dikarya</taxon>
        <taxon>Basidiomycota</taxon>
        <taxon>Agaricomycotina</taxon>
        <taxon>Agaricomycetes</taxon>
        <taxon>Agaricomycetidae</taxon>
        <taxon>Agaricales</taxon>
        <taxon>Marasmiineae</taxon>
        <taxon>Mycenaceae</taxon>
        <taxon>Mycena</taxon>
    </lineage>
</organism>
<protein>
    <submittedName>
        <fullName evidence="2">Uncharacterized protein</fullName>
    </submittedName>
</protein>
<dbReference type="Pfam" id="PF14388">
    <property type="entry name" value="DUF4419"/>
    <property type="match status" value="1"/>
</dbReference>
<comment type="caution">
    <text evidence="2">The sequence shown here is derived from an EMBL/GenBank/DDBJ whole genome shotgun (WGS) entry which is preliminary data.</text>
</comment>
<feature type="signal peptide" evidence="1">
    <location>
        <begin position="1"/>
        <end position="24"/>
    </location>
</feature>
<reference evidence="2" key="1">
    <citation type="submission" date="2023-03" db="EMBL/GenBank/DDBJ databases">
        <title>Massive genome expansion in bonnet fungi (Mycena s.s.) driven by repeated elements and novel gene families across ecological guilds.</title>
        <authorList>
            <consortium name="Lawrence Berkeley National Laboratory"/>
            <person name="Harder C.B."/>
            <person name="Miyauchi S."/>
            <person name="Viragh M."/>
            <person name="Kuo A."/>
            <person name="Thoen E."/>
            <person name="Andreopoulos B."/>
            <person name="Lu D."/>
            <person name="Skrede I."/>
            <person name="Drula E."/>
            <person name="Henrissat B."/>
            <person name="Morin E."/>
            <person name="Kohler A."/>
            <person name="Barry K."/>
            <person name="LaButti K."/>
            <person name="Morin E."/>
            <person name="Salamov A."/>
            <person name="Lipzen A."/>
            <person name="Mereny Z."/>
            <person name="Hegedus B."/>
            <person name="Baldrian P."/>
            <person name="Stursova M."/>
            <person name="Weitz H."/>
            <person name="Taylor A."/>
            <person name="Grigoriev I.V."/>
            <person name="Nagy L.G."/>
            <person name="Martin F."/>
            <person name="Kauserud H."/>
        </authorList>
    </citation>
    <scope>NUCLEOTIDE SEQUENCE</scope>
    <source>
        <strain evidence="2">9144</strain>
    </source>
</reference>
<evidence type="ECO:0000313" key="2">
    <source>
        <dbReference type="EMBL" id="KAJ7209154.1"/>
    </source>
</evidence>
<gene>
    <name evidence="2" type="ORF">GGX14DRAFT_566333</name>
</gene>
<evidence type="ECO:0000313" key="3">
    <source>
        <dbReference type="Proteomes" id="UP001219525"/>
    </source>
</evidence>
<dbReference type="EMBL" id="JARJCW010000031">
    <property type="protein sequence ID" value="KAJ7209154.1"/>
    <property type="molecule type" value="Genomic_DNA"/>
</dbReference>
<accession>A0AAD6VGE8</accession>
<name>A0AAD6VGE8_9AGAR</name>
<dbReference type="InterPro" id="IPR025533">
    <property type="entry name" value="DUF4419"/>
</dbReference>
<proteinExistence type="predicted"/>
<dbReference type="AlphaFoldDB" id="A0AAD6VGE8"/>
<keyword evidence="3" id="KW-1185">Reference proteome</keyword>
<keyword evidence="1" id="KW-0732">Signal</keyword>
<sequence length="205" mass="23300">MTALSSLPLQYSLIFIVACHLANPRNDPQQRPPGVRVYAARSSARHATCSERRPDPNGLVHTVLSGCSNYNLIRPDDIWLAILKQFFFNDNAERLRRALQGQGNAQCRPYGHQPDSSAWTFADMAREMVGPRLSKMIVASPSRFAWALLNFCSTTPRDTTHTLKSYFRVKYQSTMIDSARRDEADRDAPLSRLEKMKEYCMETIA</sequence>